<dbReference type="InterPro" id="IPR010451">
    <property type="entry name" value="Acetoacetate_decarboxylase"/>
</dbReference>
<evidence type="ECO:0000313" key="1">
    <source>
        <dbReference type="EMBL" id="XCB24275.1"/>
    </source>
</evidence>
<dbReference type="Pfam" id="PF06314">
    <property type="entry name" value="ADC"/>
    <property type="match status" value="1"/>
</dbReference>
<gene>
    <name evidence="1" type="ORF">RBB81_10195</name>
</gene>
<reference evidence="1" key="1">
    <citation type="submission" date="2023-08" db="EMBL/GenBank/DDBJ databases">
        <authorList>
            <person name="Messyasz A."/>
            <person name="Mannisto M.K."/>
            <person name="Kerkhof L.J."/>
            <person name="Haggblom M."/>
        </authorList>
    </citation>
    <scope>NUCLEOTIDE SEQUENCE</scope>
    <source>
        <strain evidence="1">M8UP39</strain>
    </source>
</reference>
<dbReference type="SUPFAM" id="SSF160104">
    <property type="entry name" value="Acetoacetate decarboxylase-like"/>
    <property type="match status" value="1"/>
</dbReference>
<sequence length="152" mass="16958">MSVKGKMSRSSLGQVMPVHADPLGFKNASFRAVNQVTFSYRTNTDAAAALLPTELEIDENPKISGMFLSYGFTSVGPFREYIHIIHARFRGEEVGFVPHIFISNERGMLAGREREGYPKLLGDIAAERLRTDHDTAFPSRRFLVGARDLSPK</sequence>
<dbReference type="EMBL" id="CP132938">
    <property type="protein sequence ID" value="XCB24275.1"/>
    <property type="molecule type" value="Genomic_DNA"/>
</dbReference>
<accession>A0AAU7Z6W7</accession>
<proteinExistence type="predicted"/>
<dbReference type="Gene3D" id="2.40.400.10">
    <property type="entry name" value="Acetoacetate decarboxylase-like"/>
    <property type="match status" value="1"/>
</dbReference>
<dbReference type="GO" id="GO:0016829">
    <property type="term" value="F:lyase activity"/>
    <property type="evidence" value="ECO:0007669"/>
    <property type="project" value="InterPro"/>
</dbReference>
<dbReference type="AlphaFoldDB" id="A0AAU7Z6W7"/>
<organism evidence="1">
    <name type="scientific">Tunturiibacter gelidiferens</name>
    <dbReference type="NCBI Taxonomy" id="3069689"/>
    <lineage>
        <taxon>Bacteria</taxon>
        <taxon>Pseudomonadati</taxon>
        <taxon>Acidobacteriota</taxon>
        <taxon>Terriglobia</taxon>
        <taxon>Terriglobales</taxon>
        <taxon>Acidobacteriaceae</taxon>
        <taxon>Tunturiibacter</taxon>
    </lineage>
</organism>
<name>A0AAU7Z6W7_9BACT</name>
<reference evidence="1" key="2">
    <citation type="journal article" date="2024" name="Environ. Microbiol.">
        <title>Genome analysis and description of Tunturibacter gen. nov. expands the diversity of Terriglobia in tundra soils.</title>
        <authorList>
            <person name="Messyasz A."/>
            <person name="Mannisto M.K."/>
            <person name="Kerkhof L.J."/>
            <person name="Haggblom M.M."/>
        </authorList>
    </citation>
    <scope>NUCLEOTIDE SEQUENCE</scope>
    <source>
        <strain evidence="1">M8UP39</strain>
    </source>
</reference>
<dbReference type="InterPro" id="IPR023375">
    <property type="entry name" value="ADC_dom_sf"/>
</dbReference>
<dbReference type="KEGG" id="tgi:RBB81_10195"/>
<protein>
    <submittedName>
        <fullName evidence="1">Acetoacetate decarboxylase family protein</fullName>
    </submittedName>
</protein>